<dbReference type="RefSeq" id="WP_107939438.1">
    <property type="nucleotide sequence ID" value="NZ_QANS01000002.1"/>
</dbReference>
<proteinExistence type="predicted"/>
<organism evidence="1 2">
    <name type="scientific">Stenotrophobium rhamnosiphilum</name>
    <dbReference type="NCBI Taxonomy" id="2029166"/>
    <lineage>
        <taxon>Bacteria</taxon>
        <taxon>Pseudomonadati</taxon>
        <taxon>Pseudomonadota</taxon>
        <taxon>Gammaproteobacteria</taxon>
        <taxon>Nevskiales</taxon>
        <taxon>Nevskiaceae</taxon>
        <taxon>Stenotrophobium</taxon>
    </lineage>
</organism>
<dbReference type="AlphaFoldDB" id="A0A2T5MI45"/>
<sequence>MNDIKFIAMKKQFAYELFMRTQPLGLEHEATFSIAQEIARRIYPFDPTSSSALRIANEWVKDPLVVDTYLRLKSDEIAGLCLPTKAQFVMAIVDRLDRIDEEIGSLKRDSAARKKANRLRRSFVEMSQLATDCLQ</sequence>
<evidence type="ECO:0000313" key="1">
    <source>
        <dbReference type="EMBL" id="PTU32246.1"/>
    </source>
</evidence>
<comment type="caution">
    <text evidence="1">The sequence shown here is derived from an EMBL/GenBank/DDBJ whole genome shotgun (WGS) entry which is preliminary data.</text>
</comment>
<evidence type="ECO:0000313" key="2">
    <source>
        <dbReference type="Proteomes" id="UP000244248"/>
    </source>
</evidence>
<name>A0A2T5MI45_9GAMM</name>
<gene>
    <name evidence="1" type="ORF">CJD38_06200</name>
</gene>
<protein>
    <submittedName>
        <fullName evidence="1">Uncharacterized protein</fullName>
    </submittedName>
</protein>
<dbReference type="Proteomes" id="UP000244248">
    <property type="component" value="Unassembled WGS sequence"/>
</dbReference>
<dbReference type="EMBL" id="QANS01000002">
    <property type="protein sequence ID" value="PTU32246.1"/>
    <property type="molecule type" value="Genomic_DNA"/>
</dbReference>
<reference evidence="1 2" key="1">
    <citation type="submission" date="2018-04" db="EMBL/GenBank/DDBJ databases">
        <title>Novel species isolated from glacier.</title>
        <authorList>
            <person name="Liu Q."/>
            <person name="Xin Y.-H."/>
        </authorList>
    </citation>
    <scope>NUCLEOTIDE SEQUENCE [LARGE SCALE GENOMIC DNA]</scope>
    <source>
        <strain evidence="1 2">GT1R17</strain>
    </source>
</reference>
<keyword evidence="2" id="KW-1185">Reference proteome</keyword>
<accession>A0A2T5MI45</accession>